<dbReference type="AlphaFoldDB" id="A0AAW5IRX4"/>
<proteinExistence type="predicted"/>
<reference evidence="2" key="1">
    <citation type="submission" date="2022-07" db="EMBL/GenBank/DDBJ databases">
        <title>Prevotella copri.</title>
        <authorList>
            <person name="Yang C."/>
        </authorList>
    </citation>
    <scope>NUCLEOTIDE SEQUENCE</scope>
    <source>
        <strain evidence="2">HF1476</strain>
    </source>
</reference>
<organism evidence="2 3">
    <name type="scientific">Segatella copri</name>
    <dbReference type="NCBI Taxonomy" id="165179"/>
    <lineage>
        <taxon>Bacteria</taxon>
        <taxon>Pseudomonadati</taxon>
        <taxon>Bacteroidota</taxon>
        <taxon>Bacteroidia</taxon>
        <taxon>Bacteroidales</taxon>
        <taxon>Prevotellaceae</taxon>
        <taxon>Segatella</taxon>
    </lineage>
</organism>
<protein>
    <submittedName>
        <fullName evidence="2">Uncharacterized protein</fullName>
    </submittedName>
</protein>
<evidence type="ECO:0000256" key="1">
    <source>
        <dbReference type="SAM" id="Coils"/>
    </source>
</evidence>
<accession>A0AAW5IRX4</accession>
<sequence length="197" mass="22303">MSKSPEQKVNALIKEYLEKTLYHPDTYAPTNTELDSAFTPYDNPVFYEKTLKLAKLGVLIEECNDDASSAKRGMAIWSGSYQSSFDRVNYKEDKAKYDEAIQKKKKALAECEELGKELKKLKNQKEEFIGFKAVHSYRANNNAGQTIGGSALFIISKNLNSILATYDMDSEEYKAVDYLYKEMQGKASVADEVSLDR</sequence>
<evidence type="ECO:0000313" key="3">
    <source>
        <dbReference type="Proteomes" id="UP001204486"/>
    </source>
</evidence>
<name>A0AAW5IRX4_9BACT</name>
<gene>
    <name evidence="2" type="ORF">NNC55_08855</name>
</gene>
<comment type="caution">
    <text evidence="2">The sequence shown here is derived from an EMBL/GenBank/DDBJ whole genome shotgun (WGS) entry which is preliminary data.</text>
</comment>
<dbReference type="RefSeq" id="WP_254974154.1">
    <property type="nucleotide sequence ID" value="NZ_JANDWK010000018.1"/>
</dbReference>
<keyword evidence="1" id="KW-0175">Coiled coil</keyword>
<dbReference type="Proteomes" id="UP001204486">
    <property type="component" value="Unassembled WGS sequence"/>
</dbReference>
<dbReference type="EMBL" id="JANDWN010000020">
    <property type="protein sequence ID" value="MCP9600061.1"/>
    <property type="molecule type" value="Genomic_DNA"/>
</dbReference>
<feature type="coiled-coil region" evidence="1">
    <location>
        <begin position="90"/>
        <end position="124"/>
    </location>
</feature>
<evidence type="ECO:0000313" key="2">
    <source>
        <dbReference type="EMBL" id="MCP9600061.1"/>
    </source>
</evidence>